<evidence type="ECO:0000256" key="1">
    <source>
        <dbReference type="SAM" id="MobiDB-lite"/>
    </source>
</evidence>
<evidence type="ECO:0000313" key="2">
    <source>
        <dbReference type="EMBL" id="SJM34123.1"/>
    </source>
</evidence>
<feature type="region of interest" description="Disordered" evidence="1">
    <location>
        <begin position="21"/>
        <end position="48"/>
    </location>
</feature>
<name>A0A2P9ASM0_9HYPH</name>
<dbReference type="Proteomes" id="UP000245698">
    <property type="component" value="Unassembled WGS sequence"/>
</dbReference>
<dbReference type="AlphaFoldDB" id="A0A2P9ASM0"/>
<evidence type="ECO:0000313" key="3">
    <source>
        <dbReference type="Proteomes" id="UP000245698"/>
    </source>
</evidence>
<protein>
    <submittedName>
        <fullName evidence="2">Uncharacterized protein</fullName>
    </submittedName>
</protein>
<reference evidence="3" key="1">
    <citation type="submission" date="2016-12" db="EMBL/GenBank/DDBJ databases">
        <authorList>
            <person name="Brunel B."/>
        </authorList>
    </citation>
    <scope>NUCLEOTIDE SEQUENCE [LARGE SCALE GENOMIC DNA]</scope>
</reference>
<accession>A0A2P9ASM0</accession>
<keyword evidence="3" id="KW-1185">Reference proteome</keyword>
<organism evidence="2 3">
    <name type="scientific">Mesorhizobium delmotii</name>
    <dbReference type="NCBI Taxonomy" id="1631247"/>
    <lineage>
        <taxon>Bacteria</taxon>
        <taxon>Pseudomonadati</taxon>
        <taxon>Pseudomonadota</taxon>
        <taxon>Alphaproteobacteria</taxon>
        <taxon>Hyphomicrobiales</taxon>
        <taxon>Phyllobacteriaceae</taxon>
        <taxon>Mesorhizobium</taxon>
    </lineage>
</organism>
<dbReference type="EMBL" id="FUIG01000046">
    <property type="protein sequence ID" value="SJM34123.1"/>
    <property type="molecule type" value="Genomic_DNA"/>
</dbReference>
<sequence>MTRIRTNNHTSGILFGEVLYHADPEHPPPSYVSQYGVQEDETANQIRP</sequence>
<gene>
    <name evidence="2" type="ORF">BQ8482_380306</name>
</gene>
<proteinExistence type="predicted"/>